<dbReference type="PROSITE" id="PS00455">
    <property type="entry name" value="AMP_BINDING"/>
    <property type="match status" value="1"/>
</dbReference>
<dbReference type="InterPro" id="IPR020845">
    <property type="entry name" value="AMP-binding_CS"/>
</dbReference>
<dbReference type="Gene3D" id="3.40.50.12780">
    <property type="entry name" value="N-terminal domain of ligase-like"/>
    <property type="match status" value="1"/>
</dbReference>
<dbReference type="SUPFAM" id="SSF56801">
    <property type="entry name" value="Acetyl-CoA synthetase-like"/>
    <property type="match status" value="1"/>
</dbReference>
<evidence type="ECO:0000313" key="4">
    <source>
        <dbReference type="Proteomes" id="UP001321542"/>
    </source>
</evidence>
<dbReference type="Pfam" id="PF00501">
    <property type="entry name" value="AMP-binding"/>
    <property type="match status" value="1"/>
</dbReference>
<feature type="domain" description="AMP-dependent synthetase/ligase" evidence="1">
    <location>
        <begin position="27"/>
        <end position="383"/>
    </location>
</feature>
<proteinExistence type="predicted"/>
<sequence length="523" mass="56022">MSTVPETGTLALPPLDGLGQLLPRLSRRWPDRTALVTDERTLSFADLDRESSRVARALQDRSIHPGDRVALFSQNRWEWIVSYHAVLKAGAVVNPLNVMLTGEEVAYILADAGTKVLLASGERLDAVGDELRAVPSLEQVVSFDDCGHQVEQFSDLLAVDDDPGFTPFPVDPGSLACIAYTSGTTGRPKGAMQSQRSLVLNCAYAATMHGRTSDDVVITALPAPHVYGNVVINATFMVGGKVVLRKRFDAEDTLQCIVEHRATLLEGVPAMYAMLLASPALEDADLSSLTRSTVGGQTIAETVIDAWESRSGVPLIELWGMTELSGLGTTHAIHAPNVRGSIGVALPGVQVKVADTQDVTVECAPGEPGELLVRGPIVTMGYFNNTEATAETITPDGWLRTGDIATHDGQGHFFVVDRLKDMIITGGYNVYPAEIERVLIGHESVALVAVGREPDPVKGEVAHAYVVLAPGQQPDADALIAHCRQHMAAYKVPRAVHFVDTLPTTSSGKLIRRHLRSSATANA</sequence>
<dbReference type="InterPro" id="IPR050237">
    <property type="entry name" value="ATP-dep_AMP-bd_enzyme"/>
</dbReference>
<gene>
    <name evidence="3" type="ORF">SGFS_098000</name>
</gene>
<dbReference type="InterPro" id="IPR045851">
    <property type="entry name" value="AMP-bd_C_sf"/>
</dbReference>
<dbReference type="PANTHER" id="PTHR43767:SF1">
    <property type="entry name" value="NONRIBOSOMAL PEPTIDE SYNTHASE PES1 (EUROFUNG)-RELATED"/>
    <property type="match status" value="1"/>
</dbReference>
<dbReference type="Gene3D" id="3.30.300.30">
    <property type="match status" value="1"/>
</dbReference>
<dbReference type="EMBL" id="AP018448">
    <property type="protein sequence ID" value="BBC38506.1"/>
    <property type="molecule type" value="Genomic_DNA"/>
</dbReference>
<dbReference type="Proteomes" id="UP001321542">
    <property type="component" value="Chromosome"/>
</dbReference>
<dbReference type="PANTHER" id="PTHR43767">
    <property type="entry name" value="LONG-CHAIN-FATTY-ACID--COA LIGASE"/>
    <property type="match status" value="1"/>
</dbReference>
<reference evidence="3 4" key="2">
    <citation type="journal article" date="2023" name="ChemBioChem">
        <title>Acyltransferase Domain Exchange between Two Independent Type I Polyketide Synthases in the Same Producer Strain of Macrolide Antibiotics.</title>
        <authorList>
            <person name="Kudo F."/>
            <person name="Kishikawa K."/>
            <person name="Tsuboi K."/>
            <person name="Kido T."/>
            <person name="Usui T."/>
            <person name="Hashimoto J."/>
            <person name="Shin-Ya K."/>
            <person name="Miyanaga A."/>
            <person name="Eguchi T."/>
        </authorList>
    </citation>
    <scope>NUCLEOTIDE SEQUENCE [LARGE SCALE GENOMIC DNA]</scope>
    <source>
        <strain evidence="3 4">A-8890</strain>
    </source>
</reference>
<protein>
    <submittedName>
        <fullName evidence="3">Uncharacterized protein</fullName>
    </submittedName>
</protein>
<dbReference type="InterPro" id="IPR025110">
    <property type="entry name" value="AMP-bd_C"/>
</dbReference>
<accession>A0ABM7FMZ4</accession>
<organism evidence="3 4">
    <name type="scientific">Streptomyces graminofaciens</name>
    <dbReference type="NCBI Taxonomy" id="68212"/>
    <lineage>
        <taxon>Bacteria</taxon>
        <taxon>Bacillati</taxon>
        <taxon>Actinomycetota</taxon>
        <taxon>Actinomycetes</taxon>
        <taxon>Kitasatosporales</taxon>
        <taxon>Streptomycetaceae</taxon>
        <taxon>Streptomyces</taxon>
    </lineage>
</organism>
<keyword evidence="4" id="KW-1185">Reference proteome</keyword>
<dbReference type="RefSeq" id="WP_286259013.1">
    <property type="nucleotide sequence ID" value="NZ_AP018448.1"/>
</dbReference>
<evidence type="ECO:0000259" key="2">
    <source>
        <dbReference type="Pfam" id="PF13193"/>
    </source>
</evidence>
<evidence type="ECO:0000313" key="3">
    <source>
        <dbReference type="EMBL" id="BBC38506.1"/>
    </source>
</evidence>
<dbReference type="Pfam" id="PF13193">
    <property type="entry name" value="AMP-binding_C"/>
    <property type="match status" value="1"/>
</dbReference>
<evidence type="ECO:0000259" key="1">
    <source>
        <dbReference type="Pfam" id="PF00501"/>
    </source>
</evidence>
<reference evidence="3 4" key="1">
    <citation type="journal article" date="2010" name="ChemBioChem">
        <title>Cloning and characterization of the biosynthetic gene cluster of 16-membered macrolide antibiotic FD-891: involvement of a dual functional cytochrome P450 monooxygenase catalyzing epoxidation and hydroxylation.</title>
        <authorList>
            <person name="Kudo F."/>
            <person name="Motegi A."/>
            <person name="Mizoue K."/>
            <person name="Eguchi T."/>
        </authorList>
    </citation>
    <scope>NUCLEOTIDE SEQUENCE [LARGE SCALE GENOMIC DNA]</scope>
    <source>
        <strain evidence="3 4">A-8890</strain>
    </source>
</reference>
<dbReference type="InterPro" id="IPR000873">
    <property type="entry name" value="AMP-dep_synth/lig_dom"/>
</dbReference>
<name>A0ABM7FMZ4_9ACTN</name>
<feature type="domain" description="AMP-binding enzyme C-terminal" evidence="2">
    <location>
        <begin position="434"/>
        <end position="509"/>
    </location>
</feature>
<dbReference type="InterPro" id="IPR042099">
    <property type="entry name" value="ANL_N_sf"/>
</dbReference>